<dbReference type="OrthoDB" id="1013073at2"/>
<dbReference type="PANTHER" id="PTHR43214:SF41">
    <property type="entry name" value="NITRATE_NITRITE RESPONSE REGULATOR PROTEIN NARP"/>
    <property type="match status" value="1"/>
</dbReference>
<dbReference type="RefSeq" id="WP_111294742.1">
    <property type="nucleotide sequence ID" value="NZ_QKZV01000004.1"/>
</dbReference>
<keyword evidence="2" id="KW-0805">Transcription regulation</keyword>
<dbReference type="InterPro" id="IPR039420">
    <property type="entry name" value="WalR-like"/>
</dbReference>
<dbReference type="CDD" id="cd06170">
    <property type="entry name" value="LuxR_C_like"/>
    <property type="match status" value="1"/>
</dbReference>
<dbReference type="PANTHER" id="PTHR43214">
    <property type="entry name" value="TWO-COMPONENT RESPONSE REGULATOR"/>
    <property type="match status" value="1"/>
</dbReference>
<dbReference type="InterPro" id="IPR000792">
    <property type="entry name" value="Tscrpt_reg_LuxR_C"/>
</dbReference>
<evidence type="ECO:0000313" key="8">
    <source>
        <dbReference type="EMBL" id="PZX62748.1"/>
    </source>
</evidence>
<evidence type="ECO:0000313" key="9">
    <source>
        <dbReference type="Proteomes" id="UP000249720"/>
    </source>
</evidence>
<dbReference type="InterPro" id="IPR011006">
    <property type="entry name" value="CheY-like_superfamily"/>
</dbReference>
<evidence type="ECO:0000256" key="1">
    <source>
        <dbReference type="ARBA" id="ARBA00022553"/>
    </source>
</evidence>
<dbReference type="InterPro" id="IPR058245">
    <property type="entry name" value="NreC/VraR/RcsB-like_REC"/>
</dbReference>
<dbReference type="CDD" id="cd17535">
    <property type="entry name" value="REC_NarL-like"/>
    <property type="match status" value="1"/>
</dbReference>
<protein>
    <submittedName>
        <fullName evidence="8">LuxR family two component transcriptional regulator</fullName>
    </submittedName>
</protein>
<keyword evidence="9" id="KW-1185">Reference proteome</keyword>
<dbReference type="SUPFAM" id="SSF46894">
    <property type="entry name" value="C-terminal effector domain of the bipartite response regulators"/>
    <property type="match status" value="1"/>
</dbReference>
<evidence type="ECO:0000256" key="2">
    <source>
        <dbReference type="ARBA" id="ARBA00023015"/>
    </source>
</evidence>
<dbReference type="SMART" id="SM00421">
    <property type="entry name" value="HTH_LUXR"/>
    <property type="match status" value="1"/>
</dbReference>
<reference evidence="8 9" key="1">
    <citation type="submission" date="2018-06" db="EMBL/GenBank/DDBJ databases">
        <title>Genomic Encyclopedia of Archaeal and Bacterial Type Strains, Phase II (KMG-II): from individual species to whole genera.</title>
        <authorList>
            <person name="Goeker M."/>
        </authorList>
    </citation>
    <scope>NUCLEOTIDE SEQUENCE [LARGE SCALE GENOMIC DNA]</scope>
    <source>
        <strain evidence="8 9">DSM 23241</strain>
    </source>
</reference>
<dbReference type="Pfam" id="PF00072">
    <property type="entry name" value="Response_reg"/>
    <property type="match status" value="1"/>
</dbReference>
<dbReference type="PRINTS" id="PR00038">
    <property type="entry name" value="HTHLUXR"/>
</dbReference>
<dbReference type="GO" id="GO:0000160">
    <property type="term" value="P:phosphorelay signal transduction system"/>
    <property type="evidence" value="ECO:0007669"/>
    <property type="project" value="InterPro"/>
</dbReference>
<gene>
    <name evidence="8" type="ORF">LX80_01442</name>
</gene>
<dbReference type="InterPro" id="IPR001789">
    <property type="entry name" value="Sig_transdc_resp-reg_receiver"/>
</dbReference>
<dbReference type="GO" id="GO:0006355">
    <property type="term" value="P:regulation of DNA-templated transcription"/>
    <property type="evidence" value="ECO:0007669"/>
    <property type="project" value="InterPro"/>
</dbReference>
<evidence type="ECO:0000259" key="7">
    <source>
        <dbReference type="PROSITE" id="PS50110"/>
    </source>
</evidence>
<dbReference type="PROSITE" id="PS50043">
    <property type="entry name" value="HTH_LUXR_2"/>
    <property type="match status" value="1"/>
</dbReference>
<sequence length="208" mass="23145">MKIILADDHNVLRKGLIMILEKAFPSAEIEEVSEGTDLIKKVMKQKWDIIISDISMPGLSGIDAIKQIKDISPHIPILVLSTHAPEQYALRAIRAGASGYLTKESAPEELLTAINTLLRGKKYITPEVAEILAEAYGDDFEKAPHEQLSDREFQVLQLIIKGKTISEISEALSLSVNTISTYKARILSKMHVHNNAELIKYAIDNNLM</sequence>
<dbReference type="PROSITE" id="PS50110">
    <property type="entry name" value="RESPONSE_REGULATORY"/>
    <property type="match status" value="1"/>
</dbReference>
<dbReference type="InterPro" id="IPR016032">
    <property type="entry name" value="Sig_transdc_resp-reg_C-effctor"/>
</dbReference>
<organism evidence="8 9">
    <name type="scientific">Hydrotalea sandarakina</name>
    <dbReference type="NCBI Taxonomy" id="1004304"/>
    <lineage>
        <taxon>Bacteria</taxon>
        <taxon>Pseudomonadati</taxon>
        <taxon>Bacteroidota</taxon>
        <taxon>Chitinophagia</taxon>
        <taxon>Chitinophagales</taxon>
        <taxon>Chitinophagaceae</taxon>
        <taxon>Hydrotalea</taxon>
    </lineage>
</organism>
<evidence type="ECO:0000256" key="5">
    <source>
        <dbReference type="PROSITE-ProRule" id="PRU00169"/>
    </source>
</evidence>
<keyword evidence="4" id="KW-0804">Transcription</keyword>
<dbReference type="Pfam" id="PF00196">
    <property type="entry name" value="GerE"/>
    <property type="match status" value="1"/>
</dbReference>
<feature type="domain" description="HTH luxR-type" evidence="6">
    <location>
        <begin position="141"/>
        <end position="206"/>
    </location>
</feature>
<name>A0A2W7RPS2_9BACT</name>
<accession>A0A2W7RPS2</accession>
<feature type="domain" description="Response regulatory" evidence="7">
    <location>
        <begin position="2"/>
        <end position="118"/>
    </location>
</feature>
<comment type="caution">
    <text evidence="8">The sequence shown here is derived from an EMBL/GenBank/DDBJ whole genome shotgun (WGS) entry which is preliminary data.</text>
</comment>
<proteinExistence type="predicted"/>
<dbReference type="AlphaFoldDB" id="A0A2W7RPS2"/>
<evidence type="ECO:0000259" key="6">
    <source>
        <dbReference type="PROSITE" id="PS50043"/>
    </source>
</evidence>
<dbReference type="Proteomes" id="UP000249720">
    <property type="component" value="Unassembled WGS sequence"/>
</dbReference>
<keyword evidence="1 5" id="KW-0597">Phosphoprotein</keyword>
<dbReference type="Gene3D" id="3.40.50.2300">
    <property type="match status" value="1"/>
</dbReference>
<feature type="modified residue" description="4-aspartylphosphate" evidence="5">
    <location>
        <position position="53"/>
    </location>
</feature>
<dbReference type="SUPFAM" id="SSF52172">
    <property type="entry name" value="CheY-like"/>
    <property type="match status" value="1"/>
</dbReference>
<dbReference type="GO" id="GO:0003677">
    <property type="term" value="F:DNA binding"/>
    <property type="evidence" value="ECO:0007669"/>
    <property type="project" value="UniProtKB-KW"/>
</dbReference>
<evidence type="ECO:0000256" key="3">
    <source>
        <dbReference type="ARBA" id="ARBA00023125"/>
    </source>
</evidence>
<dbReference type="SMART" id="SM00448">
    <property type="entry name" value="REC"/>
    <property type="match status" value="1"/>
</dbReference>
<evidence type="ECO:0000256" key="4">
    <source>
        <dbReference type="ARBA" id="ARBA00023163"/>
    </source>
</evidence>
<dbReference type="EMBL" id="QKZV01000004">
    <property type="protein sequence ID" value="PZX62748.1"/>
    <property type="molecule type" value="Genomic_DNA"/>
</dbReference>
<keyword evidence="3" id="KW-0238">DNA-binding</keyword>